<dbReference type="AlphaFoldDB" id="A0AAV1IG61"/>
<accession>A0AAV1IG61</accession>
<keyword evidence="4" id="KW-1185">Reference proteome</keyword>
<comment type="caution">
    <text evidence="3">The sequence shown here is derived from an EMBL/GenBank/DDBJ whole genome shotgun (WGS) entry which is preliminary data.</text>
</comment>
<evidence type="ECO:0000313" key="4">
    <source>
        <dbReference type="Proteomes" id="UP001314263"/>
    </source>
</evidence>
<name>A0AAV1IG61_9CHLO</name>
<dbReference type="EMBL" id="CAUYUE010000014">
    <property type="protein sequence ID" value="CAK0786137.1"/>
    <property type="molecule type" value="Genomic_DNA"/>
</dbReference>
<reference evidence="3 4" key="1">
    <citation type="submission" date="2023-10" db="EMBL/GenBank/DDBJ databases">
        <authorList>
            <person name="Maclean D."/>
            <person name="Macfadyen A."/>
        </authorList>
    </citation>
    <scope>NUCLEOTIDE SEQUENCE [LARGE SCALE GENOMIC DNA]</scope>
</reference>
<proteinExistence type="predicted"/>
<feature type="region of interest" description="Disordered" evidence="2">
    <location>
        <begin position="1"/>
        <end position="21"/>
    </location>
</feature>
<evidence type="ECO:0000256" key="2">
    <source>
        <dbReference type="SAM" id="MobiDB-lite"/>
    </source>
</evidence>
<organism evidence="3 4">
    <name type="scientific">Coccomyxa viridis</name>
    <dbReference type="NCBI Taxonomy" id="1274662"/>
    <lineage>
        <taxon>Eukaryota</taxon>
        <taxon>Viridiplantae</taxon>
        <taxon>Chlorophyta</taxon>
        <taxon>core chlorophytes</taxon>
        <taxon>Trebouxiophyceae</taxon>
        <taxon>Trebouxiophyceae incertae sedis</taxon>
        <taxon>Coccomyxaceae</taxon>
        <taxon>Coccomyxa</taxon>
    </lineage>
</organism>
<evidence type="ECO:0000313" key="3">
    <source>
        <dbReference type="EMBL" id="CAK0786137.1"/>
    </source>
</evidence>
<sequence>MPQPSYALQSPAKGPSNAEPDRREGFVYVNLNEARCDTIYELCIDKLSEQIEDLAAGKDAAESQLADCTSKLVTSEETIKGLRDKLNAAEVAKEAALEREQKSTTAAQLLVEATKAMVNQWQAVSTSMGSASVIASKFATEAHCA</sequence>
<evidence type="ECO:0000256" key="1">
    <source>
        <dbReference type="SAM" id="Coils"/>
    </source>
</evidence>
<gene>
    <name evidence="3" type="ORF">CVIRNUC_009350</name>
</gene>
<protein>
    <submittedName>
        <fullName evidence="3">Uncharacterized protein</fullName>
    </submittedName>
</protein>
<keyword evidence="1" id="KW-0175">Coiled coil</keyword>
<feature type="coiled-coil region" evidence="1">
    <location>
        <begin position="44"/>
        <end position="99"/>
    </location>
</feature>
<dbReference type="Proteomes" id="UP001314263">
    <property type="component" value="Unassembled WGS sequence"/>
</dbReference>